<dbReference type="GO" id="GO:0050665">
    <property type="term" value="P:hydrogen peroxide biosynthetic process"/>
    <property type="evidence" value="ECO:0007669"/>
    <property type="project" value="UniProtKB-ARBA"/>
</dbReference>
<dbReference type="GO" id="GO:0005730">
    <property type="term" value="C:nucleolus"/>
    <property type="evidence" value="ECO:0007669"/>
    <property type="project" value="UniProtKB-SubCell"/>
</dbReference>
<evidence type="ECO:0000256" key="22">
    <source>
        <dbReference type="ARBA" id="ARBA00024042"/>
    </source>
</evidence>
<accession>A0A498JTM1</accession>
<dbReference type="InterPro" id="IPR028098">
    <property type="entry name" value="Glyco_trans_4-like_N"/>
</dbReference>
<evidence type="ECO:0000256" key="21">
    <source>
        <dbReference type="ARBA" id="ARBA00023242"/>
    </source>
</evidence>
<dbReference type="Proteomes" id="UP000290289">
    <property type="component" value="Chromosome 5"/>
</dbReference>
<dbReference type="InterPro" id="IPR007955">
    <property type="entry name" value="Bystin"/>
</dbReference>
<dbReference type="Pfam" id="PF13692">
    <property type="entry name" value="Glyco_trans_1_4"/>
    <property type="match status" value="1"/>
</dbReference>
<dbReference type="FunFam" id="1.25.40.480:FF:000001">
    <property type="entry name" value="Bystin (51.6 kD)-like"/>
    <property type="match status" value="1"/>
</dbReference>
<comment type="cofactor">
    <cofactor evidence="1">
        <name>FMN</name>
        <dbReference type="ChEBI" id="CHEBI:58210"/>
    </cofactor>
</comment>
<dbReference type="InterPro" id="IPR037396">
    <property type="entry name" value="FMN_HAD"/>
</dbReference>
<keyword evidence="24" id="KW-0862">Zinc</keyword>
<comment type="function">
    <text evidence="24">Part of the spliceosome which catalyzes two sequential transesterification reactions, first the excision of the non-coding intron from pre-mRNA and then the ligation of the coding exons to form the mature mRNA. Plays a role in stabilizing the structure of the spliceosome catalytic core and docking of the branch helix into the active site, producing 5'-exon and lariat intron-3'-intermediates.</text>
</comment>
<dbReference type="SUPFAM" id="SSF51395">
    <property type="entry name" value="FMN-linked oxidoreductases"/>
    <property type="match status" value="1"/>
</dbReference>
<dbReference type="Gene3D" id="3.40.50.2000">
    <property type="entry name" value="Glycogen Phosphorylase B"/>
    <property type="match status" value="1"/>
</dbReference>
<dbReference type="GO" id="GO:0003973">
    <property type="term" value="F:(S)-2-hydroxy-acid oxidase activity"/>
    <property type="evidence" value="ECO:0007669"/>
    <property type="project" value="UniProtKB-EC"/>
</dbReference>
<dbReference type="Pfam" id="PF04502">
    <property type="entry name" value="Saf4_Yju2"/>
    <property type="match status" value="1"/>
</dbReference>
<evidence type="ECO:0000256" key="20">
    <source>
        <dbReference type="ARBA" id="ARBA00023238"/>
    </source>
</evidence>
<evidence type="ECO:0000256" key="4">
    <source>
        <dbReference type="ARBA" id="ARBA00004604"/>
    </source>
</evidence>
<keyword evidence="24" id="KW-0479">Metal-binding</keyword>
<gene>
    <name evidence="27" type="ORF">DVH24_010721</name>
</gene>
<dbReference type="Pfam" id="PF05291">
    <property type="entry name" value="Bystin"/>
    <property type="match status" value="1"/>
</dbReference>
<keyword evidence="10" id="KW-0285">Flavoprotein</keyword>
<keyword evidence="13" id="KW-0808">Transferase</keyword>
<keyword evidence="21 24" id="KW-0539">Nucleus</keyword>
<evidence type="ECO:0000256" key="19">
    <source>
        <dbReference type="ARBA" id="ARBA00023140"/>
    </source>
</evidence>
<keyword evidence="28" id="KW-1185">Reference proteome</keyword>
<feature type="region of interest" description="Disordered" evidence="25">
    <location>
        <begin position="943"/>
        <end position="1068"/>
    </location>
</feature>
<dbReference type="GO" id="GO:0005777">
    <property type="term" value="C:peroxisome"/>
    <property type="evidence" value="ECO:0007669"/>
    <property type="project" value="UniProtKB-SubCell"/>
</dbReference>
<dbReference type="Gene3D" id="1.25.40.480">
    <property type="match status" value="1"/>
</dbReference>
<keyword evidence="9" id="KW-0323">Glycolate pathway</keyword>
<dbReference type="EMBL" id="RDQH01000331">
    <property type="protein sequence ID" value="RXH98396.1"/>
    <property type="molecule type" value="Genomic_DNA"/>
</dbReference>
<keyword evidence="16" id="KW-1133">Transmembrane helix</keyword>
<dbReference type="GO" id="GO:0000030">
    <property type="term" value="F:mannosyltransferase activity"/>
    <property type="evidence" value="ECO:0007669"/>
    <property type="project" value="InterPro"/>
</dbReference>
<feature type="binding site" evidence="24">
    <location>
        <position position="1480"/>
    </location>
    <ligand>
        <name>Zn(2+)</name>
        <dbReference type="ChEBI" id="CHEBI:29105"/>
    </ligand>
</feature>
<dbReference type="GO" id="GO:0010181">
    <property type="term" value="F:FMN binding"/>
    <property type="evidence" value="ECO:0007669"/>
    <property type="project" value="InterPro"/>
</dbReference>
<dbReference type="PROSITE" id="PS51349">
    <property type="entry name" value="FMN_HYDROXY_ACID_DH_2"/>
    <property type="match status" value="1"/>
</dbReference>
<protein>
    <recommendedName>
        <fullName evidence="24">Splicing factor YJU2</fullName>
    </recommendedName>
</protein>
<dbReference type="InterPro" id="IPR012133">
    <property type="entry name" value="Alpha-hydoxy_acid_DH_FMN"/>
</dbReference>
<feature type="binding site" evidence="24">
    <location>
        <position position="1477"/>
    </location>
    <ligand>
        <name>Zn(2+)</name>
        <dbReference type="ChEBI" id="CHEBI:29105"/>
    </ligand>
</feature>
<dbReference type="FunFam" id="3.40.50.2000:FF:000083">
    <property type="entry name" value="UDP-glycosyltransferase TURAN isoform X1"/>
    <property type="match status" value="1"/>
</dbReference>
<dbReference type="GO" id="GO:0071006">
    <property type="term" value="C:U2-type catalytic step 1 spliceosome"/>
    <property type="evidence" value="ECO:0007669"/>
    <property type="project" value="UniProtKB-UniRule"/>
</dbReference>
<evidence type="ECO:0000256" key="8">
    <source>
        <dbReference type="ARBA" id="ARBA00022517"/>
    </source>
</evidence>
<comment type="pathway">
    <text evidence="5">Protein modification; protein glycosylation.</text>
</comment>
<evidence type="ECO:0000256" key="16">
    <source>
        <dbReference type="ARBA" id="ARBA00022989"/>
    </source>
</evidence>
<dbReference type="GO" id="GO:0046872">
    <property type="term" value="F:metal ion binding"/>
    <property type="evidence" value="ECO:0007669"/>
    <property type="project" value="UniProtKB-KW"/>
</dbReference>
<dbReference type="CDD" id="cd02809">
    <property type="entry name" value="alpha_hydroxyacid_oxid_FMN"/>
    <property type="match status" value="1"/>
</dbReference>
<dbReference type="PROSITE" id="PS00557">
    <property type="entry name" value="FMN_HYDROXY_ACID_DH_1"/>
    <property type="match status" value="1"/>
</dbReference>
<dbReference type="HAMAP" id="MF_03226">
    <property type="entry name" value="YJU2"/>
    <property type="match status" value="1"/>
</dbReference>
<keyword evidence="24" id="KW-0508">mRNA splicing</keyword>
<feature type="region of interest" description="Disordered" evidence="25">
    <location>
        <begin position="1648"/>
        <end position="1703"/>
    </location>
</feature>
<keyword evidence="18" id="KW-0472">Membrane</keyword>
<dbReference type="GO" id="GO:0000349">
    <property type="term" value="P:generation of catalytic spliceosome for first transesterification step"/>
    <property type="evidence" value="ECO:0007669"/>
    <property type="project" value="UniProtKB-UniRule"/>
</dbReference>
<dbReference type="FunFam" id="3.20.20.70:FF:000063">
    <property type="entry name" value="peroxisomal (S)-2-hydroxy-acid oxidase GLO1"/>
    <property type="match status" value="1"/>
</dbReference>
<evidence type="ECO:0000313" key="27">
    <source>
        <dbReference type="EMBL" id="RXH98396.1"/>
    </source>
</evidence>
<dbReference type="PANTHER" id="PTHR13036:SF0">
    <property type="entry name" value="CHITOBIOSYLDIPHOSPHODOLICHOL BETA-MANNOSYLTRANSFERASE"/>
    <property type="match status" value="1"/>
</dbReference>
<dbReference type="STRING" id="3750.A0A498JTM1"/>
<dbReference type="InterPro" id="IPR026051">
    <property type="entry name" value="ALG1-like"/>
</dbReference>
<sequence>MEITNVSEYEAIAKEKLPKMVYDYYASGAEDQWTLAENRNAFARILFRPRILIDVSRIDMTTTVLGFKISMPIMIAPTAMQKMAHPEGEYATARAASAAGTIMTLSSWATSSVEEVASTGPGIRFFQLYVYKDRNVVAQLVRRAERAGFKAIALTVDTPRLGRREADIKNRFTLPPFLTLKNFEGLDLGKMDKAADSGLASYVAGQIDRSLSWKDVQWLQTITSLPILVKGVLTAEDARIAVQAGAAGIIVSNHGARQLDYVPSTIMALEEVVKGAQGRIPVFLDGGVRRGTDVFKALALGASGIFIGRPVVFSLAAEGEAGIRKVLQMLREEFELTMALSGCRSLKEITRDHIVTDWDAPRPRHQPSLLSDFITEEKAPQISVKSGNVLRKFSKTREPDAITGNGLSSSYHTVQRWDLHLWQLAPLSPSEIRIQAEQRTMAGKGKLFRSFFFLESSFLCRFLRSLGFLIAGGKRGRACVVVLGDIGRSPRMQYHALSLARQASLEVDIVAYGGSEPHSALLEHQSIHIHKMQQWQTFTRGLPNILRPFVLLIKAVTQFIMLLWFLCIKIPAPDVYLVQNPPSVPTLMAVKWASWLRKSAFIVDWHNFGYTLLALSLGRSSRFVAIYRWFERYFGKMADGSLCVTRAMQHELAQNWGIKATVLYDQPPEFFRPASLEEKHKLFCRLDKNLRQPLGVHDCTSTGSGEVNTDINDTLFTSLVGTDVTLKPHRPALIVSSTSWTPDEDFEILLEAAVMYDRRVAAILNEEDSTKEEVLWKDIHSGKQYLYPRLLFVITGKGPEKQKYEEKISRLHLKRVAFRTMWLSAEDYPLLLGSADLGVCLHTSSSGLDLPMKVVDMFGCGLPVCAVSYSCIKELVQVEKNGLLFSSSSELADELLMLFKGFPEACGSLKVLRNGALEMASSGRWATEWEEHAKALILEASPAAAPASMGKKRQRERHQNPEPFLAEENGSVASKKRTKSKQHQQEEKLISSGMSSKILKQALAQQREIEDEENRAQNPNNSLLDVSEEPRKEVADGEEEDIDDFGGFSETQSRFDGYDESDENGEKPLHEIDEHDEKILEQFLSKDAGPQRTLADLIVARIKENDSNVGSDARPLPKLDTSVIDLYKGVGKFLNKYTAGKIPKAFKHIPSVPRWEDVLYLTEPENWSPNAMYQATRIFASNLSKEKVERFYKLVLLPRVREDIRKPKRLHFALYQSLKKSLYKPAAFFIGILFPLCESGTCNLREAVIFGSIIQKVSIPPLHSSVALMKLAEMKYCGTTSYFIKLLLDKKYALPYRVLDALVAHFMRFMEETRVMPVIWHQSLLTFVQRYKNELQKEDKDNLRNLLETQKHYLVGAFSLEAFHFYNFVAITPWQYVTPEIRRELENSRNRGEKEDDLMQTRVLLQAVDGVGRQRSSTSPNAGKCKGVPSEASKMGERKVLNKYYPPDFDPSKLPRIRRPKNQQIKVRMMLPMSIRCNTCGNYIYKGTKFNSRKEDVVGETYLGIQIFRFYFKCTKCSAELAMKTDPQNSDYVVEAGATRNFEPWRNEDEEVDKEKQKRESEEMGDAMRALENRTQDSKREMDVMAALDEMKSMKSRHATVSVDAMLEALKQTSVQKEKRIEEEDEAVIKSIVFHNSKDYIKRIHDEDLDDEEDMIEPLSGNGETSPKRKKLTHGLPTNSTDWLTNSSISDRGNRNGSEAAKFPFKSSTVRVAIVKKPVAVEGKKSAEAEDKKKQSGEEVQNSTKPDKSKTNATTNVLQSLCQYDSDDSDE</sequence>
<keyword evidence="17" id="KW-0560">Oxidoreductase</keyword>
<comment type="similarity">
    <text evidence="7">Belongs to the bystin family.</text>
</comment>
<keyword evidence="8" id="KW-0690">Ribosome biogenesis</keyword>
<comment type="subcellular location">
    <subcellularLocation>
        <location evidence="3">Endoplasmic reticulum membrane</location>
        <topology evidence="3">Single-pass membrane protein</topology>
    </subcellularLocation>
    <subcellularLocation>
        <location evidence="4">Nucleus</location>
        <location evidence="4">Nucleolus</location>
    </subcellularLocation>
    <subcellularLocation>
        <location evidence="2">Peroxisome</location>
    </subcellularLocation>
</comment>
<organism evidence="27 28">
    <name type="scientific">Malus domestica</name>
    <name type="common">Apple</name>
    <name type="synonym">Pyrus malus</name>
    <dbReference type="NCBI Taxonomy" id="3750"/>
    <lineage>
        <taxon>Eukaryota</taxon>
        <taxon>Viridiplantae</taxon>
        <taxon>Streptophyta</taxon>
        <taxon>Embryophyta</taxon>
        <taxon>Tracheophyta</taxon>
        <taxon>Spermatophyta</taxon>
        <taxon>Magnoliopsida</taxon>
        <taxon>eudicotyledons</taxon>
        <taxon>Gunneridae</taxon>
        <taxon>Pentapetalae</taxon>
        <taxon>rosids</taxon>
        <taxon>fabids</taxon>
        <taxon>Rosales</taxon>
        <taxon>Rosaceae</taxon>
        <taxon>Amygdaloideae</taxon>
        <taxon>Maleae</taxon>
        <taxon>Malus</taxon>
    </lineage>
</organism>
<dbReference type="FunFam" id="3.40.50.2000:FF:000109">
    <property type="entry name" value="Chitobiosyldiphosphodolichol beta-mannosyltransferase"/>
    <property type="match status" value="1"/>
</dbReference>
<evidence type="ECO:0000256" key="23">
    <source>
        <dbReference type="ARBA" id="ARBA00036241"/>
    </source>
</evidence>
<evidence type="ECO:0000256" key="12">
    <source>
        <dbReference type="ARBA" id="ARBA00022676"/>
    </source>
</evidence>
<dbReference type="GO" id="GO:0005789">
    <property type="term" value="C:endoplasmic reticulum membrane"/>
    <property type="evidence" value="ECO:0007669"/>
    <property type="project" value="UniProtKB-SubCell"/>
</dbReference>
<evidence type="ECO:0000256" key="24">
    <source>
        <dbReference type="HAMAP-Rule" id="MF_03226"/>
    </source>
</evidence>
<name>A0A498JTM1_MALDO</name>
<feature type="domain" description="FMN hydroxy acid dehydrogenase" evidence="26">
    <location>
        <begin position="1"/>
        <end position="359"/>
    </location>
</feature>
<keyword evidence="19" id="KW-0576">Peroxisome</keyword>
<keyword evidence="24" id="KW-0507">mRNA processing</keyword>
<feature type="region of interest" description="Disordered" evidence="25">
    <location>
        <begin position="1546"/>
        <end position="1565"/>
    </location>
</feature>
<feature type="compositionally biased region" description="Basic and acidic residues" evidence="25">
    <location>
        <begin position="1722"/>
        <end position="1737"/>
    </location>
</feature>
<evidence type="ECO:0000256" key="6">
    <source>
        <dbReference type="ARBA" id="ARBA00004923"/>
    </source>
</evidence>
<evidence type="ECO:0000256" key="11">
    <source>
        <dbReference type="ARBA" id="ARBA00022643"/>
    </source>
</evidence>
<evidence type="ECO:0000256" key="9">
    <source>
        <dbReference type="ARBA" id="ARBA00022594"/>
    </source>
</evidence>
<evidence type="ECO:0000256" key="15">
    <source>
        <dbReference type="ARBA" id="ARBA00022824"/>
    </source>
</evidence>
<feature type="binding site" evidence="24">
    <location>
        <position position="1517"/>
    </location>
    <ligand>
        <name>Zn(2+)</name>
        <dbReference type="ChEBI" id="CHEBI:29105"/>
    </ligand>
</feature>
<dbReference type="Gene3D" id="3.20.20.70">
    <property type="entry name" value="Aldolase class I"/>
    <property type="match status" value="1"/>
</dbReference>
<evidence type="ECO:0000256" key="10">
    <source>
        <dbReference type="ARBA" id="ARBA00022630"/>
    </source>
</evidence>
<feature type="region of interest" description="Disordered" evidence="25">
    <location>
        <begin position="1716"/>
        <end position="1771"/>
    </location>
</feature>
<evidence type="ECO:0000256" key="2">
    <source>
        <dbReference type="ARBA" id="ARBA00004275"/>
    </source>
</evidence>
<dbReference type="Pfam" id="PF13579">
    <property type="entry name" value="Glyco_trans_4_4"/>
    <property type="match status" value="1"/>
</dbReference>
<dbReference type="InterPro" id="IPR007590">
    <property type="entry name" value="Saf4/Yju2"/>
</dbReference>
<comment type="pathway">
    <text evidence="6">Photosynthesis; photorespiration; glycine from 2-phosphoglycolate: step 2/3.</text>
</comment>
<feature type="compositionally biased region" description="Polar residues" evidence="25">
    <location>
        <begin position="1676"/>
        <end position="1697"/>
    </location>
</feature>
<evidence type="ECO:0000313" key="28">
    <source>
        <dbReference type="Proteomes" id="UP000290289"/>
    </source>
</evidence>
<keyword evidence="12" id="KW-0328">Glycosyltransferase</keyword>
<evidence type="ECO:0000259" key="26">
    <source>
        <dbReference type="PROSITE" id="PS51349"/>
    </source>
</evidence>
<evidence type="ECO:0000256" key="25">
    <source>
        <dbReference type="SAM" id="MobiDB-lite"/>
    </source>
</evidence>
<keyword evidence="24" id="KW-0747">Spliceosome</keyword>
<keyword evidence="11" id="KW-0288">FMN</keyword>
<feature type="compositionally biased region" description="Polar residues" evidence="25">
    <location>
        <begin position="1751"/>
        <end position="1763"/>
    </location>
</feature>
<comment type="similarity">
    <text evidence="24">Belongs to the CWC16 family. YJU2 subfamily.</text>
</comment>
<keyword evidence="15" id="KW-0256">Endoplasmic reticulum</keyword>
<dbReference type="InterPro" id="IPR000262">
    <property type="entry name" value="FMN-dep_DH"/>
</dbReference>
<keyword evidence="14" id="KW-0812">Transmembrane</keyword>
<dbReference type="CDD" id="cd03816">
    <property type="entry name" value="GT33_ALG1-like"/>
    <property type="match status" value="1"/>
</dbReference>
<evidence type="ECO:0000256" key="1">
    <source>
        <dbReference type="ARBA" id="ARBA00001917"/>
    </source>
</evidence>
<comment type="similarity">
    <text evidence="22">Belongs to the FMN-dependent alpha-hydroxy acid dehydrogenase family.</text>
</comment>
<feature type="binding site" evidence="24">
    <location>
        <position position="1514"/>
    </location>
    <ligand>
        <name>Zn(2+)</name>
        <dbReference type="ChEBI" id="CHEBI:29105"/>
    </ligand>
</feature>
<evidence type="ECO:0000256" key="7">
    <source>
        <dbReference type="ARBA" id="ARBA00007114"/>
    </source>
</evidence>
<evidence type="ECO:0000256" key="14">
    <source>
        <dbReference type="ARBA" id="ARBA00022692"/>
    </source>
</evidence>
<dbReference type="Pfam" id="PF01070">
    <property type="entry name" value="FMN_dh"/>
    <property type="match status" value="1"/>
</dbReference>
<evidence type="ECO:0000256" key="3">
    <source>
        <dbReference type="ARBA" id="ARBA00004389"/>
    </source>
</evidence>
<evidence type="ECO:0000256" key="17">
    <source>
        <dbReference type="ARBA" id="ARBA00023002"/>
    </source>
</evidence>
<dbReference type="GO" id="GO:0042254">
    <property type="term" value="P:ribosome biogenesis"/>
    <property type="evidence" value="ECO:0007669"/>
    <property type="project" value="UniProtKB-KW"/>
</dbReference>
<keyword evidence="20" id="KW-0601">Photorespiration</keyword>
<dbReference type="PANTHER" id="PTHR13036">
    <property type="entry name" value="BETA1,4 MANNOSYLTRANSFERASE"/>
    <property type="match status" value="1"/>
</dbReference>
<dbReference type="GO" id="GO:0009854">
    <property type="term" value="P:oxidative photosynthetic carbon pathway"/>
    <property type="evidence" value="ECO:0007669"/>
    <property type="project" value="UniProtKB-KW"/>
</dbReference>
<comment type="catalytic activity">
    <reaction evidence="23">
        <text>glycolate + O2 = glyoxylate + H2O2</text>
        <dbReference type="Rhea" id="RHEA:25311"/>
        <dbReference type="ChEBI" id="CHEBI:15379"/>
        <dbReference type="ChEBI" id="CHEBI:16240"/>
        <dbReference type="ChEBI" id="CHEBI:29805"/>
        <dbReference type="ChEBI" id="CHEBI:36655"/>
        <dbReference type="EC" id="1.1.3.15"/>
    </reaction>
    <physiologicalReaction direction="left-to-right" evidence="23">
        <dbReference type="Rhea" id="RHEA:25312"/>
    </physiologicalReaction>
</comment>
<feature type="compositionally biased region" description="Basic and acidic residues" evidence="25">
    <location>
        <begin position="1546"/>
        <end position="1562"/>
    </location>
</feature>
<proteinExistence type="inferred from homology"/>
<dbReference type="GO" id="GO:0042742">
    <property type="term" value="P:defense response to bacterium"/>
    <property type="evidence" value="ECO:0007669"/>
    <property type="project" value="UniProtKB-ARBA"/>
</dbReference>
<dbReference type="SUPFAM" id="SSF53756">
    <property type="entry name" value="UDP-Glycosyltransferase/glycogen phosphorylase"/>
    <property type="match status" value="2"/>
</dbReference>
<dbReference type="InterPro" id="IPR043701">
    <property type="entry name" value="Yju2"/>
</dbReference>
<reference evidence="27 28" key="1">
    <citation type="submission" date="2018-10" db="EMBL/GenBank/DDBJ databases">
        <title>A high-quality apple genome assembly.</title>
        <authorList>
            <person name="Hu J."/>
        </authorList>
    </citation>
    <scope>NUCLEOTIDE SEQUENCE [LARGE SCALE GENOMIC DNA]</scope>
    <source>
        <strain evidence="28">cv. HFTH1</strain>
        <tissue evidence="27">Young leaf</tissue>
    </source>
</reference>
<comment type="caution">
    <text evidence="27">The sequence shown here is derived from an EMBL/GenBank/DDBJ whole genome shotgun (WGS) entry which is preliminary data.</text>
</comment>
<evidence type="ECO:0000256" key="13">
    <source>
        <dbReference type="ARBA" id="ARBA00022679"/>
    </source>
</evidence>
<dbReference type="InterPro" id="IPR013785">
    <property type="entry name" value="Aldolase_TIM"/>
</dbReference>
<comment type="subunit">
    <text evidence="24">Component of the spliceosome. Present in the activated B complex, the catalytically activated B* complex which catalyzes the branching, the catalytic step 1 C complex catalyzing the exon ligation, and the postcatalytic P complex containing the ligated exons (mRNA) and the excised lariat intron.</text>
</comment>
<evidence type="ECO:0000256" key="5">
    <source>
        <dbReference type="ARBA" id="ARBA00004922"/>
    </source>
</evidence>
<dbReference type="InterPro" id="IPR008259">
    <property type="entry name" value="FMN_hydac_DH_AS"/>
</dbReference>
<evidence type="ECO:0000256" key="18">
    <source>
        <dbReference type="ARBA" id="ARBA00023136"/>
    </source>
</evidence>